<sequence>MEIRELISYYEKEIYHLLEDQRRFPYDNLEINQTITIYRKFITELKQLLF</sequence>
<dbReference type="Proteomes" id="UP001058273">
    <property type="component" value="Chromosome"/>
</dbReference>
<dbReference type="RefSeq" id="WP_257702131.1">
    <property type="nucleotide sequence ID" value="NZ_CP102451.1"/>
</dbReference>
<organism evidence="1 2">
    <name type="scientific">Vagococcus luciliae</name>
    <dbReference type="NCBI Taxonomy" id="2920380"/>
    <lineage>
        <taxon>Bacteria</taxon>
        <taxon>Bacillati</taxon>
        <taxon>Bacillota</taxon>
        <taxon>Bacilli</taxon>
        <taxon>Lactobacillales</taxon>
        <taxon>Enterococcaceae</taxon>
        <taxon>Vagococcus</taxon>
    </lineage>
</organism>
<gene>
    <name evidence="1" type="ORF">G314FT_07690</name>
</gene>
<keyword evidence="2" id="KW-1185">Reference proteome</keyword>
<proteinExistence type="predicted"/>
<name>A0ABY5NYV9_9ENTE</name>
<reference evidence="1" key="2">
    <citation type="submission" date="2022-08" db="EMBL/GenBank/DDBJ databases">
        <authorList>
            <person name="Poehlein A."/>
            <person name="Guzman J."/>
            <person name="Daniel R."/>
            <person name="Vilcinskas A."/>
        </authorList>
    </citation>
    <scope>NUCLEOTIDE SEQUENCE</scope>
    <source>
        <strain evidence="1">G314FT</strain>
    </source>
</reference>
<protein>
    <submittedName>
        <fullName evidence="1">Uncharacterized protein</fullName>
    </submittedName>
</protein>
<dbReference type="EMBL" id="CP102451">
    <property type="protein sequence ID" value="UUV98616.1"/>
    <property type="molecule type" value="Genomic_DNA"/>
</dbReference>
<evidence type="ECO:0000313" key="1">
    <source>
        <dbReference type="EMBL" id="UUV98616.1"/>
    </source>
</evidence>
<reference evidence="1" key="1">
    <citation type="submission" date="2022-08" db="EMBL/GenBank/DDBJ databases">
        <title>Genome sequence of Vagococcus luciliae DSM 112651.</title>
        <authorList>
            <person name="Juan G."/>
            <person name="Anja P."/>
            <person name="Rolf D."/>
            <person name="Kampfer P."/>
            <person name="Vilcinskas A."/>
        </authorList>
    </citation>
    <scope>NUCLEOTIDE SEQUENCE</scope>
    <source>
        <strain evidence="1">G314FT</strain>
    </source>
</reference>
<accession>A0ABY5NYV9</accession>
<evidence type="ECO:0000313" key="2">
    <source>
        <dbReference type="Proteomes" id="UP001058273"/>
    </source>
</evidence>